<name>A0ABW5NM86_9SPHI</name>
<dbReference type="InterPro" id="IPR008947">
    <property type="entry name" value="PLipase_C/P1_nuclease_dom_sf"/>
</dbReference>
<evidence type="ECO:0000313" key="1">
    <source>
        <dbReference type="EMBL" id="MFD2598942.1"/>
    </source>
</evidence>
<protein>
    <submittedName>
        <fullName evidence="1">Zinc dependent phospholipase C family protein</fullName>
    </submittedName>
</protein>
<accession>A0ABW5NM86</accession>
<reference evidence="2" key="1">
    <citation type="journal article" date="2019" name="Int. J. Syst. Evol. Microbiol.">
        <title>The Global Catalogue of Microorganisms (GCM) 10K type strain sequencing project: providing services to taxonomists for standard genome sequencing and annotation.</title>
        <authorList>
            <consortium name="The Broad Institute Genomics Platform"/>
            <consortium name="The Broad Institute Genome Sequencing Center for Infectious Disease"/>
            <person name="Wu L."/>
            <person name="Ma J."/>
        </authorList>
    </citation>
    <scope>NUCLEOTIDE SEQUENCE [LARGE SCALE GENOMIC DNA]</scope>
    <source>
        <strain evidence="2">KCTC 42248</strain>
    </source>
</reference>
<dbReference type="SUPFAM" id="SSF48537">
    <property type="entry name" value="Phospholipase C/P1 nuclease"/>
    <property type="match status" value="1"/>
</dbReference>
<evidence type="ECO:0000313" key="2">
    <source>
        <dbReference type="Proteomes" id="UP001597393"/>
    </source>
</evidence>
<proteinExistence type="predicted"/>
<dbReference type="RefSeq" id="WP_380869070.1">
    <property type="nucleotide sequence ID" value="NZ_JBHUMA010000006.1"/>
</dbReference>
<sequence length="313" mass="36065">MRIFRFCLGILALCFFSSWGFFVHKLINQSAVFTLPSELAGFFKVHIATITAKAIDADKRCYADTAESVRHYIDLDRYDDAPDSIPVHWSKAKEKYQERTIIARGIIPWQIEKTYRKLVSAFEKKEINAIIRHAADLGHYVADAHVPLHTTRNYNGQYSKQIGIHAFWETRLPEMFSSKYDLLVGRAKYIEDPLSTAWEIVKESHGLVDSVLSVEKNLSKSIPAHLQKAYLSRNKVMSLQFSDHYAHAYHDALNDMVQRRLRSSIHMVGSFWFSAWVDAGQPSLRNIDPTSTYTIQDTLPTPTNKIFGREEWH</sequence>
<dbReference type="Gene3D" id="1.10.575.10">
    <property type="entry name" value="P1 Nuclease"/>
    <property type="match status" value="1"/>
</dbReference>
<organism evidence="1 2">
    <name type="scientific">Sphingobacterium corticis</name>
    <dbReference type="NCBI Taxonomy" id="1812823"/>
    <lineage>
        <taxon>Bacteria</taxon>
        <taxon>Pseudomonadati</taxon>
        <taxon>Bacteroidota</taxon>
        <taxon>Sphingobacteriia</taxon>
        <taxon>Sphingobacteriales</taxon>
        <taxon>Sphingobacteriaceae</taxon>
        <taxon>Sphingobacterium</taxon>
    </lineage>
</organism>
<dbReference type="Proteomes" id="UP001597393">
    <property type="component" value="Unassembled WGS sequence"/>
</dbReference>
<gene>
    <name evidence="1" type="ORF">ACFSQ3_08255</name>
</gene>
<comment type="caution">
    <text evidence="1">The sequence shown here is derived from an EMBL/GenBank/DDBJ whole genome shotgun (WGS) entry which is preliminary data.</text>
</comment>
<dbReference type="EMBL" id="JBHUMA010000006">
    <property type="protein sequence ID" value="MFD2598942.1"/>
    <property type="molecule type" value="Genomic_DNA"/>
</dbReference>
<dbReference type="CDD" id="cd10981">
    <property type="entry name" value="ZnPC_S1P1"/>
    <property type="match status" value="1"/>
</dbReference>
<keyword evidence="2" id="KW-1185">Reference proteome</keyword>